<keyword evidence="1 3" id="KW-0489">Methyltransferase</keyword>
<organism evidence="3 4">
    <name type="scientific">Iodidimonas nitroreducens</name>
    <dbReference type="NCBI Taxonomy" id="1236968"/>
    <lineage>
        <taxon>Bacteria</taxon>
        <taxon>Pseudomonadati</taxon>
        <taxon>Pseudomonadota</taxon>
        <taxon>Alphaproteobacteria</taxon>
        <taxon>Iodidimonadales</taxon>
        <taxon>Iodidimonadaceae</taxon>
        <taxon>Iodidimonas</taxon>
    </lineage>
</organism>
<dbReference type="GO" id="GO:0008168">
    <property type="term" value="F:methyltransferase activity"/>
    <property type="evidence" value="ECO:0007669"/>
    <property type="project" value="UniProtKB-KW"/>
</dbReference>
<dbReference type="PROSITE" id="PS00092">
    <property type="entry name" value="N6_MTASE"/>
    <property type="match status" value="1"/>
</dbReference>
<comment type="caution">
    <text evidence="3">The sequence shown here is derived from an EMBL/GenBank/DDBJ whole genome shotgun (WGS) entry which is preliminary data.</text>
</comment>
<dbReference type="RefSeq" id="WP_042086999.1">
    <property type="nucleotide sequence ID" value="NZ_BKCN01000016.1"/>
</dbReference>
<dbReference type="GO" id="GO:0003676">
    <property type="term" value="F:nucleic acid binding"/>
    <property type="evidence" value="ECO:0007669"/>
    <property type="project" value="InterPro"/>
</dbReference>
<dbReference type="Gene3D" id="3.40.50.150">
    <property type="entry name" value="Vaccinia Virus protein VP39"/>
    <property type="match status" value="1"/>
</dbReference>
<dbReference type="EMBL" id="BKCN01000016">
    <property type="protein sequence ID" value="GER05014.1"/>
    <property type="molecule type" value="Genomic_DNA"/>
</dbReference>
<protein>
    <submittedName>
        <fullName evidence="3">DNA methyltransferase</fullName>
    </submittedName>
</protein>
<keyword evidence="4" id="KW-1185">Reference proteome</keyword>
<dbReference type="InterPro" id="IPR029063">
    <property type="entry name" value="SAM-dependent_MTases_sf"/>
</dbReference>
<dbReference type="InterPro" id="IPR002052">
    <property type="entry name" value="DNA_methylase_N6_adenine_CS"/>
</dbReference>
<dbReference type="InterPro" id="IPR004398">
    <property type="entry name" value="RNA_MeTrfase_RsmD"/>
</dbReference>
<dbReference type="SUPFAM" id="SSF53335">
    <property type="entry name" value="S-adenosyl-L-methionine-dependent methyltransferases"/>
    <property type="match status" value="1"/>
</dbReference>
<dbReference type="PANTHER" id="PTHR43542">
    <property type="entry name" value="METHYLTRANSFERASE"/>
    <property type="match status" value="1"/>
</dbReference>
<proteinExistence type="predicted"/>
<accession>A0A5A7NBB6</accession>
<evidence type="ECO:0000313" key="4">
    <source>
        <dbReference type="Proteomes" id="UP000324996"/>
    </source>
</evidence>
<dbReference type="GO" id="GO:0031167">
    <property type="term" value="P:rRNA methylation"/>
    <property type="evidence" value="ECO:0007669"/>
    <property type="project" value="InterPro"/>
</dbReference>
<dbReference type="Pfam" id="PF03602">
    <property type="entry name" value="Cons_hypoth95"/>
    <property type="match status" value="1"/>
</dbReference>
<dbReference type="Proteomes" id="UP000324996">
    <property type="component" value="Unassembled WGS sequence"/>
</dbReference>
<dbReference type="PIRSF" id="PIRSF004553">
    <property type="entry name" value="CHP00095"/>
    <property type="match status" value="1"/>
</dbReference>
<evidence type="ECO:0000256" key="2">
    <source>
        <dbReference type="ARBA" id="ARBA00022679"/>
    </source>
</evidence>
<sequence length="196" mass="21268">MRIIAGRFRGQSLNSPKDDSIRPTSDRMRESLFNILSHRLRHQAIGDNDPDGPFAGLHMLDLFAGTGAFGLEALSRGAAHVTFVENAPQSLALLKSNLAKLKATAHANLLAVDATRLPKAQRPADVIFLDPPYHENLAIPALQSLQKGGWIKPSGLIIVESDSKSILPPVAGLVMDDSRAIGKSRLWFFRTESPSS</sequence>
<dbReference type="AlphaFoldDB" id="A0A5A7NBB6"/>
<dbReference type="PANTHER" id="PTHR43542:SF1">
    <property type="entry name" value="METHYLTRANSFERASE"/>
    <property type="match status" value="1"/>
</dbReference>
<gene>
    <name evidence="3" type="ORF">JCM17846_26960</name>
</gene>
<name>A0A5A7NBB6_9PROT</name>
<evidence type="ECO:0000313" key="3">
    <source>
        <dbReference type="EMBL" id="GER05014.1"/>
    </source>
</evidence>
<dbReference type="CDD" id="cd02440">
    <property type="entry name" value="AdoMet_MTases"/>
    <property type="match status" value="1"/>
</dbReference>
<dbReference type="NCBIfam" id="TIGR00095">
    <property type="entry name" value="16S rRNA (guanine(966)-N(2))-methyltransferase RsmD"/>
    <property type="match status" value="1"/>
</dbReference>
<reference evidence="3 4" key="1">
    <citation type="submission" date="2019-09" db="EMBL/GenBank/DDBJ databases">
        <title>NBRP : Genome information of microbial organism related human and environment.</title>
        <authorList>
            <person name="Hattori M."/>
            <person name="Oshima K."/>
            <person name="Inaba H."/>
            <person name="Suda W."/>
            <person name="Sakamoto M."/>
            <person name="Iino T."/>
            <person name="Kitahara M."/>
            <person name="Oshida Y."/>
            <person name="Iida T."/>
            <person name="Kudo T."/>
            <person name="Itoh T."/>
            <person name="Ohkuma M."/>
        </authorList>
    </citation>
    <scope>NUCLEOTIDE SEQUENCE [LARGE SCALE GENOMIC DNA]</scope>
    <source>
        <strain evidence="3 4">Q-1</strain>
    </source>
</reference>
<keyword evidence="2 3" id="KW-0808">Transferase</keyword>
<evidence type="ECO:0000256" key="1">
    <source>
        <dbReference type="ARBA" id="ARBA00022603"/>
    </source>
</evidence>